<name>S8EIY1_9LAMI</name>
<dbReference type="InterPro" id="IPR012463">
    <property type="entry name" value="Ninja_motif"/>
</dbReference>
<gene>
    <name evidence="7" type="ORF">M569_02188</name>
</gene>
<dbReference type="InterPro" id="IPR031307">
    <property type="entry name" value="Ninja_fam"/>
</dbReference>
<keyword evidence="8" id="KW-1185">Reference proteome</keyword>
<evidence type="ECO:0000256" key="4">
    <source>
        <dbReference type="RuleBase" id="RU369029"/>
    </source>
</evidence>
<dbReference type="Proteomes" id="UP000015453">
    <property type="component" value="Unassembled WGS sequence"/>
</dbReference>
<dbReference type="OrthoDB" id="667358at2759"/>
<dbReference type="PANTHER" id="PTHR31413">
    <property type="entry name" value="AFP HOMOLOG 2"/>
    <property type="match status" value="1"/>
</dbReference>
<feature type="region of interest" description="Disordered" evidence="5">
    <location>
        <begin position="94"/>
        <end position="124"/>
    </location>
</feature>
<evidence type="ECO:0000256" key="5">
    <source>
        <dbReference type="SAM" id="MobiDB-lite"/>
    </source>
</evidence>
<accession>S8EIY1</accession>
<feature type="compositionally biased region" description="Acidic residues" evidence="5">
    <location>
        <begin position="36"/>
        <end position="46"/>
    </location>
</feature>
<evidence type="ECO:0000256" key="3">
    <source>
        <dbReference type="ARBA" id="ARBA00023242"/>
    </source>
</evidence>
<dbReference type="Pfam" id="PF07897">
    <property type="entry name" value="EAR"/>
    <property type="match status" value="1"/>
</dbReference>
<evidence type="ECO:0000256" key="2">
    <source>
        <dbReference type="ARBA" id="ARBA00006081"/>
    </source>
</evidence>
<dbReference type="Pfam" id="PF16136">
    <property type="entry name" value="NLS_NINJA_AFP"/>
    <property type="match status" value="1"/>
</dbReference>
<comment type="subcellular location">
    <subcellularLocation>
        <location evidence="1 4">Nucleus</location>
    </subcellularLocation>
</comment>
<dbReference type="InterPro" id="IPR032310">
    <property type="entry name" value="NLS_NINJA_AFP-like"/>
</dbReference>
<proteinExistence type="inferred from homology"/>
<dbReference type="GO" id="GO:0005634">
    <property type="term" value="C:nucleus"/>
    <property type="evidence" value="ECO:0007669"/>
    <property type="project" value="UniProtKB-SubCell"/>
</dbReference>
<feature type="region of interest" description="Disordered" evidence="5">
    <location>
        <begin position="24"/>
        <end position="46"/>
    </location>
</feature>
<organism evidence="7 8">
    <name type="scientific">Genlisea aurea</name>
    <dbReference type="NCBI Taxonomy" id="192259"/>
    <lineage>
        <taxon>Eukaryota</taxon>
        <taxon>Viridiplantae</taxon>
        <taxon>Streptophyta</taxon>
        <taxon>Embryophyta</taxon>
        <taxon>Tracheophyta</taxon>
        <taxon>Spermatophyta</taxon>
        <taxon>Magnoliopsida</taxon>
        <taxon>eudicotyledons</taxon>
        <taxon>Gunneridae</taxon>
        <taxon>Pentapetalae</taxon>
        <taxon>asterids</taxon>
        <taxon>lamiids</taxon>
        <taxon>Lamiales</taxon>
        <taxon>Lentibulariaceae</taxon>
        <taxon>Genlisea</taxon>
    </lineage>
</organism>
<evidence type="ECO:0000313" key="8">
    <source>
        <dbReference type="Proteomes" id="UP000015453"/>
    </source>
</evidence>
<feature type="domain" description="Ethylene-responsive binding factor-associated repression" evidence="6">
    <location>
        <begin position="43"/>
        <end position="78"/>
    </location>
</feature>
<evidence type="ECO:0000259" key="6">
    <source>
        <dbReference type="Pfam" id="PF07897"/>
    </source>
</evidence>
<protein>
    <recommendedName>
        <fullName evidence="4">Ninja-family protein</fullName>
    </recommendedName>
    <alternativeName>
        <fullName evidence="4">ABI-binding protein</fullName>
    </alternativeName>
</protein>
<keyword evidence="3 4" id="KW-0539">Nucleus</keyword>
<dbReference type="PANTHER" id="PTHR31413:SF31">
    <property type="entry name" value="NINJA-FAMILY PROTEIN AFP3"/>
    <property type="match status" value="1"/>
</dbReference>
<sequence>IMKWIEEKREKFDLSLRLDGISRDPLQNNGFKQEAVEEEEEEEEEEGIELSLGLSMNGRFGVDTATSKKLKRSSSISNIVFTGTATATALLQARETEAESEKHAPLFRSRSLPTAAEEEWRRRKEWQTMRRLEAKKKRMEKLKN</sequence>
<evidence type="ECO:0000313" key="7">
    <source>
        <dbReference type="EMBL" id="EPS72567.1"/>
    </source>
</evidence>
<comment type="caution">
    <text evidence="7">The sequence shown here is derived from an EMBL/GenBank/DDBJ whole genome shotgun (WGS) entry which is preliminary data.</text>
</comment>
<feature type="compositionally biased region" description="Basic and acidic residues" evidence="5">
    <location>
        <begin position="94"/>
        <end position="104"/>
    </location>
</feature>
<feature type="non-terminal residue" evidence="7">
    <location>
        <position position="1"/>
    </location>
</feature>
<dbReference type="GO" id="GO:0007165">
    <property type="term" value="P:signal transduction"/>
    <property type="evidence" value="ECO:0007669"/>
    <property type="project" value="InterPro"/>
</dbReference>
<feature type="non-terminal residue" evidence="7">
    <location>
        <position position="144"/>
    </location>
</feature>
<dbReference type="GO" id="GO:0045892">
    <property type="term" value="P:negative regulation of DNA-templated transcription"/>
    <property type="evidence" value="ECO:0007669"/>
    <property type="project" value="TreeGrafter"/>
</dbReference>
<evidence type="ECO:0000256" key="1">
    <source>
        <dbReference type="ARBA" id="ARBA00004123"/>
    </source>
</evidence>
<dbReference type="EMBL" id="AUSU01000786">
    <property type="protein sequence ID" value="EPS72567.1"/>
    <property type="molecule type" value="Genomic_DNA"/>
</dbReference>
<dbReference type="AlphaFoldDB" id="S8EIY1"/>
<comment type="similarity">
    <text evidence="2 4">Belongs to the Ninja family.</text>
</comment>
<reference evidence="7 8" key="1">
    <citation type="journal article" date="2013" name="BMC Genomics">
        <title>The miniature genome of a carnivorous plant Genlisea aurea contains a low number of genes and short non-coding sequences.</title>
        <authorList>
            <person name="Leushkin E.V."/>
            <person name="Sutormin R.A."/>
            <person name="Nabieva E.R."/>
            <person name="Penin A.A."/>
            <person name="Kondrashov A.S."/>
            <person name="Logacheva M.D."/>
        </authorList>
    </citation>
    <scope>NUCLEOTIDE SEQUENCE [LARGE SCALE GENOMIC DNA]</scope>
</reference>
<comment type="function">
    <text evidence="4">Acts as a negative regulator of abscisic acid (ABA) response.</text>
</comment>